<proteinExistence type="predicted"/>
<sequence>MDNSARLYPLKRPNNHKPPIPRWKLNLPDDLSNIYTAYIGVQNHLASLASSASTRKAVLGIESWLKKEENLSSLISESFTVLDGDKVGSAVWVCYWTQGNDFKNGIQRLSLPALYASLAEGDRKSIGMWCERFTSAASRIETNYTGLDYLPGLGRIPGSSTSEHDFTAYWGAARDRIPDSAHELFGREDASVTAVPEVVPKGIGQHLVGSNYNNMVHIRSGQFWENCSTAEAQSYEEKLEPALENGLEYLWQNPAESGAIGVRYLRNTVDGDLNHESRPARKETCAAGFFRSLGDLEQWSKKHPSHLKIYRGALQHAKEFGPGRKFRTWHEVSVLKNSEAEFEYLNCRPDTGVIRFLRLRDLELQE</sequence>
<evidence type="ECO:0000256" key="3">
    <source>
        <dbReference type="ARBA" id="ARBA00022723"/>
    </source>
</evidence>
<evidence type="ECO:0000256" key="2">
    <source>
        <dbReference type="ARBA" id="ARBA00022617"/>
    </source>
</evidence>
<evidence type="ECO:0000313" key="6">
    <source>
        <dbReference type="EMBL" id="PSN60706.1"/>
    </source>
</evidence>
<evidence type="ECO:0000256" key="5">
    <source>
        <dbReference type="ARBA" id="ARBA00023239"/>
    </source>
</evidence>
<reference evidence="6 7" key="1">
    <citation type="journal article" date="2018" name="Front. Microbiol.">
        <title>Genome-Wide Analysis of Corynespora cassiicola Leaf Fall Disease Putative Effectors.</title>
        <authorList>
            <person name="Lopez D."/>
            <person name="Ribeiro S."/>
            <person name="Label P."/>
            <person name="Fumanal B."/>
            <person name="Venisse J.S."/>
            <person name="Kohler A."/>
            <person name="de Oliveira R.R."/>
            <person name="Labutti K."/>
            <person name="Lipzen A."/>
            <person name="Lail K."/>
            <person name="Bauer D."/>
            <person name="Ohm R.A."/>
            <person name="Barry K.W."/>
            <person name="Spatafora J."/>
            <person name="Grigoriev I.V."/>
            <person name="Martin F.M."/>
            <person name="Pujade-Renaud V."/>
        </authorList>
    </citation>
    <scope>NUCLEOTIDE SEQUENCE [LARGE SCALE GENOMIC DNA]</scope>
    <source>
        <strain evidence="6 7">Philippines</strain>
    </source>
</reference>
<keyword evidence="4" id="KW-0408">Iron</keyword>
<dbReference type="EMBL" id="KZ678147">
    <property type="protein sequence ID" value="PSN60706.1"/>
    <property type="molecule type" value="Genomic_DNA"/>
</dbReference>
<dbReference type="OrthoDB" id="3359285at2759"/>
<evidence type="ECO:0000256" key="1">
    <source>
        <dbReference type="ARBA" id="ARBA00001970"/>
    </source>
</evidence>
<name>A0A2T2N634_CORCC</name>
<gene>
    <name evidence="6" type="ORF">BS50DRAFT_505654</name>
</gene>
<accession>A0A2T2N634</accession>
<dbReference type="GO" id="GO:0046872">
    <property type="term" value="F:metal ion binding"/>
    <property type="evidence" value="ECO:0007669"/>
    <property type="project" value="UniProtKB-KW"/>
</dbReference>
<keyword evidence="3" id="KW-0479">Metal-binding</keyword>
<dbReference type="Pfam" id="PF13816">
    <property type="entry name" value="Dehydratase_hem"/>
    <property type="match status" value="1"/>
</dbReference>
<keyword evidence="7" id="KW-1185">Reference proteome</keyword>
<evidence type="ECO:0000256" key="4">
    <source>
        <dbReference type="ARBA" id="ARBA00023004"/>
    </source>
</evidence>
<organism evidence="6 7">
    <name type="scientific">Corynespora cassiicola Philippines</name>
    <dbReference type="NCBI Taxonomy" id="1448308"/>
    <lineage>
        <taxon>Eukaryota</taxon>
        <taxon>Fungi</taxon>
        <taxon>Dikarya</taxon>
        <taxon>Ascomycota</taxon>
        <taxon>Pezizomycotina</taxon>
        <taxon>Dothideomycetes</taxon>
        <taxon>Pleosporomycetidae</taxon>
        <taxon>Pleosporales</taxon>
        <taxon>Corynesporascaceae</taxon>
        <taxon>Corynespora</taxon>
    </lineage>
</organism>
<dbReference type="AlphaFoldDB" id="A0A2T2N634"/>
<protein>
    <submittedName>
        <fullName evidence="6">Putative phenylacetaldoxime dehydratase family protein</fullName>
    </submittedName>
</protein>
<keyword evidence="2" id="KW-0349">Heme</keyword>
<dbReference type="GO" id="GO:0016829">
    <property type="term" value="F:lyase activity"/>
    <property type="evidence" value="ECO:0007669"/>
    <property type="project" value="UniProtKB-KW"/>
</dbReference>
<comment type="cofactor">
    <cofactor evidence="1">
        <name>heme b</name>
        <dbReference type="ChEBI" id="CHEBI:60344"/>
    </cofactor>
</comment>
<keyword evidence="5" id="KW-0456">Lyase</keyword>
<dbReference type="Proteomes" id="UP000240883">
    <property type="component" value="Unassembled WGS sequence"/>
</dbReference>
<evidence type="ECO:0000313" key="7">
    <source>
        <dbReference type="Proteomes" id="UP000240883"/>
    </source>
</evidence>
<dbReference type="InterPro" id="IPR025702">
    <property type="entry name" value="OXD"/>
</dbReference>